<dbReference type="GO" id="GO:0006612">
    <property type="term" value="P:protein targeting to membrane"/>
    <property type="evidence" value="ECO:0007669"/>
    <property type="project" value="UniProtKB-UniRule"/>
</dbReference>
<sequence>MAAGEAVGRYRSSMGRSKDPSGLLISVIRTLSTSDDVEDRENEKGRLEEAYEKCDRDLDELIVQHYTELTTAIRTYQSITERITNSRNKIKQVKENLLSCKMLLHCKRDELRKLWIEGIEHKHVLNLLDEIENIKQVPQKLEQCMASKHYLNATDMLVSAVDSLEGPLLQVEGLSDLRLELHSKKMNMHLVLIDELHRHLYIKSTNKVGQRTKEKGRMSSLVKDASSVPLMDVTNLSTPRKFLETSQFSTPGSSSSEYLSHLCSYLAYFVALELVFSRVVLVLCRLLLELLELLFDKFNAVAAAHSVVLGHLQQTVASPCSQYDGDIKLYDMVDVWVKIQDVLQMLLTEYLDMKNTRTASEPSTQLSYASSGREFAAFFAKKKPQRPKNPLFKFESSSHAISMSAYLREQRRELYSRSGELQGGPDDNLIEGGGSKFVCKPGARNITIIFHPLLR</sequence>
<evidence type="ECO:0000313" key="10">
    <source>
        <dbReference type="Ensembl" id="ENSPSTP00000016635.1"/>
    </source>
</evidence>
<keyword evidence="3 5" id="KW-0268">Exocytosis</keyword>
<dbReference type="InterPro" id="IPR007191">
    <property type="entry name" value="Sec8_exocyst_N"/>
</dbReference>
<organism evidence="10 11">
    <name type="scientific">Pavo cristatus</name>
    <name type="common">Indian peafowl</name>
    <name type="synonym">Blue peafowl</name>
    <dbReference type="NCBI Taxonomy" id="9049"/>
    <lineage>
        <taxon>Eukaryota</taxon>
        <taxon>Metazoa</taxon>
        <taxon>Chordata</taxon>
        <taxon>Craniata</taxon>
        <taxon>Vertebrata</taxon>
        <taxon>Euteleostomi</taxon>
        <taxon>Archelosauria</taxon>
        <taxon>Archosauria</taxon>
        <taxon>Dinosauria</taxon>
        <taxon>Saurischia</taxon>
        <taxon>Theropoda</taxon>
        <taxon>Coelurosauria</taxon>
        <taxon>Aves</taxon>
        <taxon>Neognathae</taxon>
        <taxon>Galloanserae</taxon>
        <taxon>Galliformes</taxon>
        <taxon>Phasianidae</taxon>
        <taxon>Phasianinae</taxon>
        <taxon>Pavo</taxon>
    </lineage>
</organism>
<feature type="domain" description="Exocyst complex component Sec8 middle helical bundle" evidence="9">
    <location>
        <begin position="286"/>
        <end position="453"/>
    </location>
</feature>
<dbReference type="PANTHER" id="PTHR14146">
    <property type="entry name" value="EXOCYST COMPLEX COMPONENT 4"/>
    <property type="match status" value="1"/>
</dbReference>
<dbReference type="InterPro" id="IPR039682">
    <property type="entry name" value="Sec8/EXOC4"/>
</dbReference>
<dbReference type="InterPro" id="IPR048630">
    <property type="entry name" value="Sec8_M"/>
</dbReference>
<dbReference type="GO" id="GO:0006893">
    <property type="term" value="P:Golgi to plasma membrane transport"/>
    <property type="evidence" value="ECO:0007669"/>
    <property type="project" value="TreeGrafter"/>
</dbReference>
<dbReference type="AlphaFoldDB" id="A0A8C9FQF7"/>
<reference evidence="10" key="2">
    <citation type="submission" date="2025-09" db="UniProtKB">
        <authorList>
            <consortium name="Ensembl"/>
        </authorList>
    </citation>
    <scope>IDENTIFICATION</scope>
</reference>
<feature type="domain" description="Exocyst complex component Sec8 N-terminal" evidence="8">
    <location>
        <begin position="45"/>
        <end position="143"/>
    </location>
</feature>
<evidence type="ECO:0000256" key="3">
    <source>
        <dbReference type="ARBA" id="ARBA00022483"/>
    </source>
</evidence>
<keyword evidence="11" id="KW-1185">Reference proteome</keyword>
<dbReference type="PANTHER" id="PTHR14146:SF0">
    <property type="entry name" value="EXOCYST COMPLEX COMPONENT 4"/>
    <property type="match status" value="1"/>
</dbReference>
<evidence type="ECO:0000256" key="1">
    <source>
        <dbReference type="ARBA" id="ARBA00010470"/>
    </source>
</evidence>
<dbReference type="GO" id="GO:0032584">
    <property type="term" value="C:growth cone membrane"/>
    <property type="evidence" value="ECO:0007669"/>
    <property type="project" value="TreeGrafter"/>
</dbReference>
<comment type="similarity">
    <text evidence="1 5">Belongs to the SEC8 family.</text>
</comment>
<comment type="function">
    <text evidence="5">Component of the exocyst complex involved in the docking of exocytic vesicles with fusion sites on the plasma membrane.</text>
</comment>
<evidence type="ECO:0000256" key="4">
    <source>
        <dbReference type="ARBA" id="ARBA00022927"/>
    </source>
</evidence>
<evidence type="ECO:0000256" key="6">
    <source>
        <dbReference type="SAM" id="Coils"/>
    </source>
</evidence>
<evidence type="ECO:0000256" key="5">
    <source>
        <dbReference type="RuleBase" id="RU367079"/>
    </source>
</evidence>
<proteinExistence type="inferred from homology"/>
<dbReference type="GO" id="GO:0015031">
    <property type="term" value="P:protein transport"/>
    <property type="evidence" value="ECO:0007669"/>
    <property type="project" value="UniProtKB-KW"/>
</dbReference>
<keyword evidence="4 5" id="KW-0653">Protein transport</keyword>
<protein>
    <recommendedName>
        <fullName evidence="5">Exocyst complex component Sec8</fullName>
    </recommendedName>
</protein>
<evidence type="ECO:0000313" key="11">
    <source>
        <dbReference type="Proteomes" id="UP000694428"/>
    </source>
</evidence>
<evidence type="ECO:0000259" key="9">
    <source>
        <dbReference type="Pfam" id="PF20652"/>
    </source>
</evidence>
<keyword evidence="6" id="KW-0175">Coiled coil</keyword>
<dbReference type="GO" id="GO:0006904">
    <property type="term" value="P:vesicle docking involved in exocytosis"/>
    <property type="evidence" value="ECO:0007669"/>
    <property type="project" value="InterPro"/>
</dbReference>
<feature type="region of interest" description="Disordered" evidence="7">
    <location>
        <begin position="1"/>
        <end position="20"/>
    </location>
</feature>
<feature type="coiled-coil region" evidence="6">
    <location>
        <begin position="37"/>
        <end position="96"/>
    </location>
</feature>
<dbReference type="Ensembl" id="ENSPSTT00000017433.1">
    <property type="protein sequence ID" value="ENSPSTP00000016635.1"/>
    <property type="gene ID" value="ENSPSTG00000011832.1"/>
</dbReference>
<dbReference type="GO" id="GO:0090522">
    <property type="term" value="P:vesicle tethering involved in exocytosis"/>
    <property type="evidence" value="ECO:0007669"/>
    <property type="project" value="UniProtKB-UniRule"/>
</dbReference>
<dbReference type="Pfam" id="PF20652">
    <property type="entry name" value="Sec8_C"/>
    <property type="match status" value="1"/>
</dbReference>
<keyword evidence="2 5" id="KW-0813">Transport</keyword>
<dbReference type="Pfam" id="PF04048">
    <property type="entry name" value="Sec8_N"/>
    <property type="match status" value="1"/>
</dbReference>
<evidence type="ECO:0000259" key="8">
    <source>
        <dbReference type="Pfam" id="PF04048"/>
    </source>
</evidence>
<evidence type="ECO:0000256" key="2">
    <source>
        <dbReference type="ARBA" id="ARBA00022448"/>
    </source>
</evidence>
<reference evidence="10" key="1">
    <citation type="submission" date="2025-08" db="UniProtKB">
        <authorList>
            <consortium name="Ensembl"/>
        </authorList>
    </citation>
    <scope>IDENTIFICATION</scope>
</reference>
<dbReference type="Proteomes" id="UP000694428">
    <property type="component" value="Unplaced"/>
</dbReference>
<evidence type="ECO:0000256" key="7">
    <source>
        <dbReference type="SAM" id="MobiDB-lite"/>
    </source>
</evidence>
<accession>A0A8C9FQF7</accession>
<dbReference type="GO" id="GO:0045202">
    <property type="term" value="C:synapse"/>
    <property type="evidence" value="ECO:0007669"/>
    <property type="project" value="TreeGrafter"/>
</dbReference>
<dbReference type="GO" id="GO:0000145">
    <property type="term" value="C:exocyst"/>
    <property type="evidence" value="ECO:0007669"/>
    <property type="project" value="UniProtKB-UniRule"/>
</dbReference>
<dbReference type="GO" id="GO:0007268">
    <property type="term" value="P:chemical synaptic transmission"/>
    <property type="evidence" value="ECO:0007669"/>
    <property type="project" value="TreeGrafter"/>
</dbReference>
<name>A0A8C9FQF7_PAVCR</name>